<dbReference type="RefSeq" id="WP_204017811.1">
    <property type="nucleotide sequence ID" value="NZ_BOOG01000046.1"/>
</dbReference>
<name>A0A8J3W1I2_9ACTN</name>
<dbReference type="AlphaFoldDB" id="A0A8J3W1I2"/>
<keyword evidence="2" id="KW-1185">Reference proteome</keyword>
<organism evidence="1 2">
    <name type="scientific">Sphaerimonospora thailandensis</name>
    <dbReference type="NCBI Taxonomy" id="795644"/>
    <lineage>
        <taxon>Bacteria</taxon>
        <taxon>Bacillati</taxon>
        <taxon>Actinomycetota</taxon>
        <taxon>Actinomycetes</taxon>
        <taxon>Streptosporangiales</taxon>
        <taxon>Streptosporangiaceae</taxon>
        <taxon>Sphaerimonospora</taxon>
    </lineage>
</organism>
<gene>
    <name evidence="1" type="ORF">Mth01_43910</name>
</gene>
<evidence type="ECO:0000313" key="2">
    <source>
        <dbReference type="Proteomes" id="UP000610966"/>
    </source>
</evidence>
<dbReference type="EMBL" id="BOOG01000046">
    <property type="protein sequence ID" value="GIH72138.1"/>
    <property type="molecule type" value="Genomic_DNA"/>
</dbReference>
<comment type="caution">
    <text evidence="1">The sequence shown here is derived from an EMBL/GenBank/DDBJ whole genome shotgun (WGS) entry which is preliminary data.</text>
</comment>
<reference evidence="1" key="1">
    <citation type="submission" date="2021-01" db="EMBL/GenBank/DDBJ databases">
        <title>Whole genome shotgun sequence of Sphaerimonospora thailandensis NBRC 107569.</title>
        <authorList>
            <person name="Komaki H."/>
            <person name="Tamura T."/>
        </authorList>
    </citation>
    <scope>NUCLEOTIDE SEQUENCE</scope>
    <source>
        <strain evidence="1">NBRC 107569</strain>
    </source>
</reference>
<proteinExistence type="predicted"/>
<evidence type="ECO:0000313" key="1">
    <source>
        <dbReference type="EMBL" id="GIH72138.1"/>
    </source>
</evidence>
<protein>
    <submittedName>
        <fullName evidence="1">Uncharacterized protein</fullName>
    </submittedName>
</protein>
<sequence length="102" mass="11826">MDDFTIIWEKPEWPLGLRYGYVGEVRAFGLQIYDSGKRMLLSYLPNADGNVTREFFTGATADAQVARRARELVEDFVKAMGVKFTRHIPRSVNTDERARRQR</sequence>
<dbReference type="Proteomes" id="UP000610966">
    <property type="component" value="Unassembled WGS sequence"/>
</dbReference>
<accession>A0A8J3W1I2</accession>